<evidence type="ECO:0000256" key="6">
    <source>
        <dbReference type="ARBA" id="ARBA00023242"/>
    </source>
</evidence>
<keyword evidence="6" id="KW-0539">Nucleus</keyword>
<keyword evidence="4" id="KW-0862">Zinc</keyword>
<feature type="compositionally biased region" description="Basic and acidic residues" evidence="7">
    <location>
        <begin position="280"/>
        <end position="293"/>
    </location>
</feature>
<comment type="subcellular location">
    <subcellularLocation>
        <location evidence="1">Nucleus</location>
    </subcellularLocation>
</comment>
<keyword evidence="5" id="KW-0175">Coiled coil</keyword>
<keyword evidence="2" id="KW-0479">Metal-binding</keyword>
<evidence type="ECO:0000313" key="9">
    <source>
        <dbReference type="EMBL" id="TRX91622.1"/>
    </source>
</evidence>
<comment type="caution">
    <text evidence="9">The sequence shown here is derived from an EMBL/GenBank/DDBJ whole genome shotgun (WGS) entry which is preliminary data.</text>
</comment>
<dbReference type="STRING" id="2512241.A0A553HUI8"/>
<evidence type="ECO:0000256" key="7">
    <source>
        <dbReference type="SAM" id="MobiDB-lite"/>
    </source>
</evidence>
<feature type="compositionally biased region" description="Basic and acidic residues" evidence="7">
    <location>
        <begin position="116"/>
        <end position="125"/>
    </location>
</feature>
<evidence type="ECO:0000256" key="2">
    <source>
        <dbReference type="ARBA" id="ARBA00022723"/>
    </source>
</evidence>
<dbReference type="OrthoDB" id="77607at2759"/>
<feature type="compositionally biased region" description="Polar residues" evidence="7">
    <location>
        <begin position="59"/>
        <end position="69"/>
    </location>
</feature>
<feature type="compositionally biased region" description="Acidic residues" evidence="7">
    <location>
        <begin position="361"/>
        <end position="375"/>
    </location>
</feature>
<dbReference type="PANTHER" id="PTHR13278">
    <property type="entry name" value="ZINC FINGER PROTEIN 830"/>
    <property type="match status" value="1"/>
</dbReference>
<evidence type="ECO:0000256" key="5">
    <source>
        <dbReference type="ARBA" id="ARBA00023054"/>
    </source>
</evidence>
<feature type="region of interest" description="Disordered" evidence="7">
    <location>
        <begin position="203"/>
        <end position="235"/>
    </location>
</feature>
<dbReference type="GO" id="GO:0051301">
    <property type="term" value="P:cell division"/>
    <property type="evidence" value="ECO:0007669"/>
    <property type="project" value="UniProtKB-KW"/>
</dbReference>
<evidence type="ECO:0000256" key="1">
    <source>
        <dbReference type="ARBA" id="ARBA00004123"/>
    </source>
</evidence>
<name>A0A553HUI8_9PEZI</name>
<keyword evidence="3" id="KW-0863">Zinc-finger</keyword>
<dbReference type="GO" id="GO:0033260">
    <property type="term" value="P:nuclear DNA replication"/>
    <property type="evidence" value="ECO:0007669"/>
    <property type="project" value="TreeGrafter"/>
</dbReference>
<feature type="region of interest" description="Disordered" evidence="7">
    <location>
        <begin position="275"/>
        <end position="303"/>
    </location>
</feature>
<dbReference type="GO" id="GO:0005681">
    <property type="term" value="C:spliceosomal complex"/>
    <property type="evidence" value="ECO:0007669"/>
    <property type="project" value="InterPro"/>
</dbReference>
<dbReference type="GO" id="GO:0016607">
    <property type="term" value="C:nuclear speck"/>
    <property type="evidence" value="ECO:0007669"/>
    <property type="project" value="UniProtKB-SubCell"/>
</dbReference>
<dbReference type="GO" id="GO:0003676">
    <property type="term" value="F:nucleic acid binding"/>
    <property type="evidence" value="ECO:0007669"/>
    <property type="project" value="InterPro"/>
</dbReference>
<dbReference type="PANTHER" id="PTHR13278:SF0">
    <property type="entry name" value="ZINC FINGER PROTEIN 830"/>
    <property type="match status" value="1"/>
</dbReference>
<keyword evidence="10" id="KW-1185">Reference proteome</keyword>
<evidence type="ECO:0000313" key="10">
    <source>
        <dbReference type="Proteomes" id="UP000319160"/>
    </source>
</evidence>
<sequence length="382" mass="41452">MADARALLRAHRAENRIKHPHATYSDAGKLLCKLCHDVIKTESLWNTHVRSQNHRQRLQALQKQSSPPTQDADESTNKRKRGEDADEVMSDDDEDPDTIRAKRSRTDLASNGTGEGYREKDKEKTGTPPGLARRTSGTPVHGVEIAIPSRPATPLAGTNSTVSTPKATSMGRAVLFGADATSVPGASTAALSQLKAATSIPISTETPTTSAQNSMQAPPISNDATTTTTQASSGAVDETEWAAFEAEMAVLDAPAPPTAVYADATISAPALTKAQIAAKSQDEENERRKHAAEVEIADEREDATRALEDEFDEMAELEGRVRRLKERREELRKESVMNLRAAAAGPSQKTRAGGKENVGNPDEDDEEDEEEEDEWDGFRFRV</sequence>
<dbReference type="SUPFAM" id="SSF57667">
    <property type="entry name" value="beta-beta-alpha zinc fingers"/>
    <property type="match status" value="1"/>
</dbReference>
<dbReference type="AlphaFoldDB" id="A0A553HUI8"/>
<feature type="region of interest" description="Disordered" evidence="7">
    <location>
        <begin position="327"/>
        <end position="382"/>
    </location>
</feature>
<organism evidence="9 10">
    <name type="scientific">Xylaria flabelliformis</name>
    <dbReference type="NCBI Taxonomy" id="2512241"/>
    <lineage>
        <taxon>Eukaryota</taxon>
        <taxon>Fungi</taxon>
        <taxon>Dikarya</taxon>
        <taxon>Ascomycota</taxon>
        <taxon>Pezizomycotina</taxon>
        <taxon>Sordariomycetes</taxon>
        <taxon>Xylariomycetidae</taxon>
        <taxon>Xylariales</taxon>
        <taxon>Xylariaceae</taxon>
        <taxon>Xylaria</taxon>
    </lineage>
</organism>
<dbReference type="GO" id="GO:0044773">
    <property type="term" value="P:mitotic DNA damage checkpoint signaling"/>
    <property type="evidence" value="ECO:0007669"/>
    <property type="project" value="TreeGrafter"/>
</dbReference>
<evidence type="ECO:0000256" key="3">
    <source>
        <dbReference type="ARBA" id="ARBA00022771"/>
    </source>
</evidence>
<feature type="compositionally biased region" description="Acidic residues" evidence="7">
    <location>
        <begin position="84"/>
        <end position="96"/>
    </location>
</feature>
<feature type="compositionally biased region" description="Basic and acidic residues" evidence="7">
    <location>
        <begin position="97"/>
        <end position="106"/>
    </location>
</feature>
<dbReference type="Proteomes" id="UP000319160">
    <property type="component" value="Unassembled WGS sequence"/>
</dbReference>
<feature type="domain" description="U1-type" evidence="8">
    <location>
        <begin position="27"/>
        <end position="61"/>
    </location>
</feature>
<proteinExistence type="predicted"/>
<dbReference type="InterPro" id="IPR040050">
    <property type="entry name" value="ZNF830-like"/>
</dbReference>
<dbReference type="SMART" id="SM00451">
    <property type="entry name" value="ZnF_U1"/>
    <property type="match status" value="1"/>
</dbReference>
<evidence type="ECO:0000259" key="8">
    <source>
        <dbReference type="SMART" id="SM00451"/>
    </source>
</evidence>
<feature type="region of interest" description="Disordered" evidence="7">
    <location>
        <begin position="55"/>
        <end position="140"/>
    </location>
</feature>
<accession>A0A553HUI8</accession>
<dbReference type="EMBL" id="VFLP01000043">
    <property type="protein sequence ID" value="TRX91622.1"/>
    <property type="molecule type" value="Genomic_DNA"/>
</dbReference>
<dbReference type="InterPro" id="IPR003604">
    <property type="entry name" value="Matrin/U1-like-C_Znf_C2H2"/>
</dbReference>
<evidence type="ECO:0000256" key="4">
    <source>
        <dbReference type="ARBA" id="ARBA00022833"/>
    </source>
</evidence>
<dbReference type="Gene3D" id="3.30.160.60">
    <property type="entry name" value="Classic Zinc Finger"/>
    <property type="match status" value="1"/>
</dbReference>
<protein>
    <recommendedName>
        <fullName evidence="8">U1-type domain-containing protein</fullName>
    </recommendedName>
</protein>
<dbReference type="GO" id="GO:0008270">
    <property type="term" value="F:zinc ion binding"/>
    <property type="evidence" value="ECO:0007669"/>
    <property type="project" value="UniProtKB-KW"/>
</dbReference>
<reference evidence="10" key="1">
    <citation type="submission" date="2019-06" db="EMBL/GenBank/DDBJ databases">
        <title>Draft genome sequence of the griseofulvin-producing fungus Xylaria cubensis strain G536.</title>
        <authorList>
            <person name="Mead M.E."/>
            <person name="Raja H.A."/>
            <person name="Steenwyk J.L."/>
            <person name="Knowles S.L."/>
            <person name="Oberlies N.H."/>
            <person name="Rokas A."/>
        </authorList>
    </citation>
    <scope>NUCLEOTIDE SEQUENCE [LARGE SCALE GENOMIC DNA]</scope>
    <source>
        <strain evidence="10">G536</strain>
    </source>
</reference>
<gene>
    <name evidence="9" type="ORF">FHL15_007404</name>
</gene>
<dbReference type="GO" id="GO:0005694">
    <property type="term" value="C:chromosome"/>
    <property type="evidence" value="ECO:0007669"/>
    <property type="project" value="UniProtKB-SubCell"/>
</dbReference>
<dbReference type="InterPro" id="IPR036236">
    <property type="entry name" value="Znf_C2H2_sf"/>
</dbReference>
<dbReference type="GO" id="GO:0033314">
    <property type="term" value="P:mitotic DNA replication checkpoint signaling"/>
    <property type="evidence" value="ECO:0007669"/>
    <property type="project" value="TreeGrafter"/>
</dbReference>